<name>A0A454XQA1_PRIPA</name>
<dbReference type="InterPro" id="IPR053341">
    <property type="entry name" value="Oxidative_stress_globin-like"/>
</dbReference>
<organism evidence="1 2">
    <name type="scientific">Pristionchus pacificus</name>
    <name type="common">Parasitic nematode worm</name>
    <dbReference type="NCBI Taxonomy" id="54126"/>
    <lineage>
        <taxon>Eukaryota</taxon>
        <taxon>Metazoa</taxon>
        <taxon>Ecdysozoa</taxon>
        <taxon>Nematoda</taxon>
        <taxon>Chromadorea</taxon>
        <taxon>Rhabditida</taxon>
        <taxon>Rhabditina</taxon>
        <taxon>Diplogasteromorpha</taxon>
        <taxon>Diplogasteroidea</taxon>
        <taxon>Neodiplogasteridae</taxon>
        <taxon>Pristionchus</taxon>
    </lineage>
</organism>
<dbReference type="Gene3D" id="1.10.490.10">
    <property type="entry name" value="Globins"/>
    <property type="match status" value="1"/>
</dbReference>
<protein>
    <submittedName>
        <fullName evidence="1">Uncharacterized protein</fullName>
    </submittedName>
</protein>
<dbReference type="InterPro" id="IPR012292">
    <property type="entry name" value="Globin/Proto"/>
</dbReference>
<dbReference type="AlphaFoldDB" id="A0A454XQA1"/>
<evidence type="ECO:0000313" key="1">
    <source>
        <dbReference type="EnsemblMetazoa" id="PPA45623.1"/>
    </source>
</evidence>
<dbReference type="PANTHER" id="PTHR47768:SF1">
    <property type="entry name" value="GLOBIN FAMILY PROFILE DOMAIN-CONTAINING PROTEIN"/>
    <property type="match status" value="1"/>
</dbReference>
<reference evidence="2" key="1">
    <citation type="journal article" date="2008" name="Nat. Genet.">
        <title>The Pristionchus pacificus genome provides a unique perspective on nematode lifestyle and parasitism.</title>
        <authorList>
            <person name="Dieterich C."/>
            <person name="Clifton S.W."/>
            <person name="Schuster L.N."/>
            <person name="Chinwalla A."/>
            <person name="Delehaunty K."/>
            <person name="Dinkelacker I."/>
            <person name="Fulton L."/>
            <person name="Fulton R."/>
            <person name="Godfrey J."/>
            <person name="Minx P."/>
            <person name="Mitreva M."/>
            <person name="Roeseler W."/>
            <person name="Tian H."/>
            <person name="Witte H."/>
            <person name="Yang S.P."/>
            <person name="Wilson R.K."/>
            <person name="Sommer R.J."/>
        </authorList>
    </citation>
    <scope>NUCLEOTIDE SEQUENCE [LARGE SCALE GENOMIC DNA]</scope>
    <source>
        <strain evidence="2">PS312</strain>
    </source>
</reference>
<dbReference type="CDD" id="cd01040">
    <property type="entry name" value="Mb-like"/>
    <property type="match status" value="1"/>
</dbReference>
<evidence type="ECO:0000313" key="2">
    <source>
        <dbReference type="Proteomes" id="UP000005239"/>
    </source>
</evidence>
<dbReference type="Proteomes" id="UP000005239">
    <property type="component" value="Unassembled WGS sequence"/>
</dbReference>
<dbReference type="InterPro" id="IPR009050">
    <property type="entry name" value="Globin-like_sf"/>
</dbReference>
<dbReference type="GO" id="GO:0020037">
    <property type="term" value="F:heme binding"/>
    <property type="evidence" value="ECO:0007669"/>
    <property type="project" value="InterPro"/>
</dbReference>
<dbReference type="SUPFAM" id="SSF46458">
    <property type="entry name" value="Globin-like"/>
    <property type="match status" value="1"/>
</dbReference>
<dbReference type="PANTHER" id="PTHR47768">
    <property type="entry name" value="GLOBIN RELATED-RELATED"/>
    <property type="match status" value="1"/>
</dbReference>
<dbReference type="GO" id="GO:0019825">
    <property type="term" value="F:oxygen binding"/>
    <property type="evidence" value="ECO:0007669"/>
    <property type="project" value="InterPro"/>
</dbReference>
<accession>A0A8R1Z8H7</accession>
<sequence length="245" mass="28471">MSSGANDVTSKTTKMDMPTVISTLENPKSQIALVMYRHAKDEEKKIAWTSNPRDTALLHRTWTEDFETLYTIGSNIFHKLFAGPNGAACKSLYPWIAKYEESGRDYVETNDFRVLCLRLVQTVAIFLDEIGEKAKVEVFLYKLGQRHVDYLPRDTKEEFLDMLRDATHEGFNERVHSLSELTEEERDRAIQLWTDSVDYIFNMVKEGFFDGLKSFDRFPGIEKWALVQYLVPSPEYHPTIPENHF</sequence>
<accession>A0A454XQA1</accession>
<dbReference type="InterPro" id="IPR044399">
    <property type="entry name" value="Mb-like_M"/>
</dbReference>
<proteinExistence type="predicted"/>
<gene>
    <name evidence="1" type="primary">WBGene00283992</name>
</gene>
<dbReference type="OrthoDB" id="436496at2759"/>
<keyword evidence="2" id="KW-1185">Reference proteome</keyword>
<reference evidence="1" key="2">
    <citation type="submission" date="2022-06" db="UniProtKB">
        <authorList>
            <consortium name="EnsemblMetazoa"/>
        </authorList>
    </citation>
    <scope>IDENTIFICATION</scope>
    <source>
        <strain evidence="1">PS312</strain>
    </source>
</reference>
<dbReference type="EnsemblMetazoa" id="PPA45623.1">
    <property type="protein sequence ID" value="PPA45623.1"/>
    <property type="gene ID" value="WBGene00283992"/>
</dbReference>